<proteinExistence type="predicted"/>
<name>A0ABX5PT94_9GAMM</name>
<sequence>MTKILNTVVLTEPVRYVGLLVVDTDQYANRIVAYEHDDPTIIIINSPLLSNPYKTVLPVKYATTAKMFVGILDDDGEYDCKFTDGVLAQLVNPAL</sequence>
<comment type="caution">
    <text evidence="1">The sequence shown here is derived from an EMBL/GenBank/DDBJ whole genome shotgun (WGS) entry which is preliminary data.</text>
</comment>
<accession>A0ABX5PT94</accession>
<dbReference type="RefSeq" id="WP_101054380.1">
    <property type="nucleotide sequence ID" value="NZ_BMXX01000017.1"/>
</dbReference>
<organism evidence="1 2">
    <name type="scientific">Shewanella chilikensis</name>
    <dbReference type="NCBI Taxonomy" id="558541"/>
    <lineage>
        <taxon>Bacteria</taxon>
        <taxon>Pseudomonadati</taxon>
        <taxon>Pseudomonadota</taxon>
        <taxon>Gammaproteobacteria</taxon>
        <taxon>Alteromonadales</taxon>
        <taxon>Shewanellaceae</taxon>
        <taxon>Shewanella</taxon>
    </lineage>
</organism>
<evidence type="ECO:0000313" key="1">
    <source>
        <dbReference type="EMBL" id="PYE61115.1"/>
    </source>
</evidence>
<gene>
    <name evidence="1" type="ORF">C8J23_101157</name>
</gene>
<dbReference type="Proteomes" id="UP000247584">
    <property type="component" value="Unassembled WGS sequence"/>
</dbReference>
<dbReference type="EMBL" id="QJSY01000001">
    <property type="protein sequence ID" value="PYE61115.1"/>
    <property type="molecule type" value="Genomic_DNA"/>
</dbReference>
<reference evidence="1 2" key="1">
    <citation type="submission" date="2018-06" db="EMBL/GenBank/DDBJ databases">
        <title>Genomic Encyclopedia of Type Strains, Phase III (KMG-III): the genomes of soil and plant-associated and newly described type strains.</title>
        <authorList>
            <person name="Whitman W."/>
        </authorList>
    </citation>
    <scope>NUCLEOTIDE SEQUENCE [LARGE SCALE GENOMIC DNA]</scope>
    <source>
        <strain evidence="1 2">JC5</strain>
    </source>
</reference>
<protein>
    <submittedName>
        <fullName evidence="1">Uncharacterized protein</fullName>
    </submittedName>
</protein>
<evidence type="ECO:0000313" key="2">
    <source>
        <dbReference type="Proteomes" id="UP000247584"/>
    </source>
</evidence>
<keyword evidence="2" id="KW-1185">Reference proteome</keyword>